<protein>
    <submittedName>
        <fullName evidence="4">Serine protease 2</fullName>
    </submittedName>
</protein>
<dbReference type="Gene3D" id="2.40.10.10">
    <property type="entry name" value="Trypsin-like serine proteases"/>
    <property type="match status" value="2"/>
</dbReference>
<proteinExistence type="evidence at transcript level"/>
<dbReference type="InterPro" id="IPR043504">
    <property type="entry name" value="Peptidase_S1_PA_chymotrypsin"/>
</dbReference>
<dbReference type="CDD" id="cd00190">
    <property type="entry name" value="Tryp_SPc"/>
    <property type="match status" value="1"/>
</dbReference>
<organism evidence="4">
    <name type="scientific">Nilaparvata lugens</name>
    <name type="common">Brown planthopper</name>
    <dbReference type="NCBI Taxonomy" id="108931"/>
    <lineage>
        <taxon>Eukaryota</taxon>
        <taxon>Metazoa</taxon>
        <taxon>Ecdysozoa</taxon>
        <taxon>Arthropoda</taxon>
        <taxon>Hexapoda</taxon>
        <taxon>Insecta</taxon>
        <taxon>Pterygota</taxon>
        <taxon>Neoptera</taxon>
        <taxon>Paraneoptera</taxon>
        <taxon>Hemiptera</taxon>
        <taxon>Auchenorrhyncha</taxon>
        <taxon>Fulgoroidea</taxon>
        <taxon>Delphacidae</taxon>
        <taxon>Delphacinae</taxon>
        <taxon>Nilaparvata</taxon>
    </lineage>
</organism>
<dbReference type="EMBL" id="KJ512080">
    <property type="protein sequence ID" value="AID60303.1"/>
    <property type="molecule type" value="mRNA"/>
</dbReference>
<feature type="domain" description="Peptidase S1" evidence="3">
    <location>
        <begin position="71"/>
        <end position="314"/>
    </location>
</feature>
<reference evidence="4" key="2">
    <citation type="submission" date="2014-02" db="EMBL/GenBank/DDBJ databases">
        <authorList>
            <person name="Bao Y.-Y."/>
            <person name="Zhang C.-X."/>
        </authorList>
    </citation>
    <scope>NUCLEOTIDE SEQUENCE</scope>
</reference>
<sequence>MTPLNLCFVFLVVSLFSTSVSAGPNRGKYLPRYPVGEETEKKCEEYSKFGKNDKDECHNSFFKSLHRDEQGEYTATHRQFPHLVTVGNNGFKFTCRGALLSETFVLSVAHCTKRLLATTVGAEVTKMWAVVGDNDIKSVTNTSGTKAYLVEKIYIHPNYTSNPVANDISLVELEDEIEFDERIRPACVSTKKEVNGSSISGWGINVNTGEGMSMSKLSLKTLMNIFLEGKTISKQLSGDGSMGVAARNPRRLLTWRGTNDSCQAESGIPIVTPMESNCTYKVVGLMTHGEVCSQDVTMYTDVSNFVEWIENIVWPWFDDRFSIE</sequence>
<dbReference type="PROSITE" id="PS50240">
    <property type="entry name" value="TRYPSIN_DOM"/>
    <property type="match status" value="1"/>
</dbReference>
<dbReference type="SUPFAM" id="SSF50494">
    <property type="entry name" value="Trypsin-like serine proteases"/>
    <property type="match status" value="1"/>
</dbReference>
<dbReference type="Pfam" id="PF00089">
    <property type="entry name" value="Trypsin"/>
    <property type="match status" value="1"/>
</dbReference>
<feature type="signal peptide" evidence="2">
    <location>
        <begin position="1"/>
        <end position="22"/>
    </location>
</feature>
<dbReference type="PANTHER" id="PTHR24260">
    <property type="match status" value="1"/>
</dbReference>
<evidence type="ECO:0000313" key="4">
    <source>
        <dbReference type="EMBL" id="AID60303.1"/>
    </source>
</evidence>
<evidence type="ECO:0000256" key="2">
    <source>
        <dbReference type="SAM" id="SignalP"/>
    </source>
</evidence>
<dbReference type="PRINTS" id="PR00722">
    <property type="entry name" value="CHYMOTRYPSIN"/>
</dbReference>
<name>A0A068F590_NILLU</name>
<accession>A0A068F590</accession>
<dbReference type="SMART" id="SM00020">
    <property type="entry name" value="Tryp_SPc"/>
    <property type="match status" value="1"/>
</dbReference>
<dbReference type="InterPro" id="IPR051333">
    <property type="entry name" value="CLIP_Serine_Protease"/>
</dbReference>
<feature type="chain" id="PRO_5001650424" evidence="2">
    <location>
        <begin position="23"/>
        <end position="324"/>
    </location>
</feature>
<dbReference type="AlphaFoldDB" id="A0A068F590"/>
<dbReference type="OrthoDB" id="6380398at2759"/>
<dbReference type="GO" id="GO:0004252">
    <property type="term" value="F:serine-type endopeptidase activity"/>
    <property type="evidence" value="ECO:0007669"/>
    <property type="project" value="InterPro"/>
</dbReference>
<dbReference type="InterPro" id="IPR009003">
    <property type="entry name" value="Peptidase_S1_PA"/>
</dbReference>
<dbReference type="GO" id="GO:0006508">
    <property type="term" value="P:proteolysis"/>
    <property type="evidence" value="ECO:0007669"/>
    <property type="project" value="UniProtKB-KW"/>
</dbReference>
<evidence type="ECO:0000259" key="3">
    <source>
        <dbReference type="PROSITE" id="PS50240"/>
    </source>
</evidence>
<keyword evidence="4" id="KW-0378">Hydrolase</keyword>
<keyword evidence="2" id="KW-0732">Signal</keyword>
<dbReference type="PANTHER" id="PTHR24260:SF147">
    <property type="entry name" value="EG:BACR7A4.3 PROTEIN-RELATED"/>
    <property type="match status" value="1"/>
</dbReference>
<dbReference type="InterPro" id="IPR001314">
    <property type="entry name" value="Peptidase_S1A"/>
</dbReference>
<dbReference type="FunFam" id="2.40.10.10:FF:000068">
    <property type="entry name" value="transmembrane protease serine 2"/>
    <property type="match status" value="1"/>
</dbReference>
<keyword evidence="4" id="KW-0645">Protease</keyword>
<reference evidence="4" key="1">
    <citation type="journal article" date="2014" name="BMC Genomics">
        <title>Genomic insights into the serine protease gene family and expression profile analysis in the planthopper, Nilaparvata lugens.</title>
        <authorList>
            <person name="Bao Y.Y."/>
            <person name="Qin X."/>
            <person name="Yu B."/>
            <person name="Chen L.B."/>
            <person name="Wang Z.C."/>
            <person name="Zhang C.X."/>
        </authorList>
    </citation>
    <scope>NUCLEOTIDE SEQUENCE</scope>
</reference>
<dbReference type="InterPro" id="IPR001254">
    <property type="entry name" value="Trypsin_dom"/>
</dbReference>
<evidence type="ECO:0000256" key="1">
    <source>
        <dbReference type="ARBA" id="ARBA00023157"/>
    </source>
</evidence>
<keyword evidence="1" id="KW-1015">Disulfide bond</keyword>